<dbReference type="EMBL" id="AP021858">
    <property type="protein sequence ID" value="BBO22672.1"/>
    <property type="molecule type" value="Genomic_DNA"/>
</dbReference>
<organism evidence="2 3">
    <name type="scientific">Candidatus Nitrosymbiomonas proteolyticus</name>
    <dbReference type="NCBI Taxonomy" id="2608984"/>
    <lineage>
        <taxon>Bacteria</taxon>
        <taxon>Bacillati</taxon>
        <taxon>Armatimonadota</taxon>
        <taxon>Armatimonadota incertae sedis</taxon>
        <taxon>Candidatus Nitrosymbiomonas</taxon>
    </lineage>
</organism>
<dbReference type="KEGG" id="npy:NPRO_02670"/>
<proteinExistence type="predicted"/>
<sequence>MKRVGRMLELNRSRIELSVLAPVVLMGLLAGCTPPPDQDALANPAPAPSGDAPATSTDFSPDVDAGVPIDAAPMDPGKLSQLIASRGFSARTDPFALFPAENQFESLQRAERLLQETGGWALEVSPPVETFEEEAYEAQPYRRLSGVMVGDTVQAIIVMETGKFYTVRPGMQIPNSEWTVVSIDQEKAILRRPGNRKPNQIVVRLESPPAGMATGGQQPQGGGVAAPGTEGPGSIGAPNAPGGSGGASGAIG</sequence>
<feature type="compositionally biased region" description="Gly residues" evidence="1">
    <location>
        <begin position="242"/>
        <end position="252"/>
    </location>
</feature>
<feature type="region of interest" description="Disordered" evidence="1">
    <location>
        <begin position="37"/>
        <end position="58"/>
    </location>
</feature>
<dbReference type="AlphaFoldDB" id="A0A809RSI6"/>
<dbReference type="Proteomes" id="UP000662873">
    <property type="component" value="Chromosome"/>
</dbReference>
<accession>A0A809RSI6</accession>
<evidence type="ECO:0000256" key="1">
    <source>
        <dbReference type="SAM" id="MobiDB-lite"/>
    </source>
</evidence>
<reference evidence="2" key="1">
    <citation type="journal article" name="DNA Res.">
        <title>The physiological potential of anammox bacteria as revealed by their core genome structure.</title>
        <authorList>
            <person name="Okubo T."/>
            <person name="Toyoda A."/>
            <person name="Fukuhara K."/>
            <person name="Uchiyama I."/>
            <person name="Harigaya Y."/>
            <person name="Kuroiwa M."/>
            <person name="Suzuki T."/>
            <person name="Murakami Y."/>
            <person name="Suwa Y."/>
            <person name="Takami H."/>
        </authorList>
    </citation>
    <scope>NUCLEOTIDE SEQUENCE</scope>
    <source>
        <strain evidence="2">317325-2</strain>
    </source>
</reference>
<protein>
    <submittedName>
        <fullName evidence="2">Uncharacterized protein</fullName>
    </submittedName>
</protein>
<dbReference type="PROSITE" id="PS51257">
    <property type="entry name" value="PROKAR_LIPOPROTEIN"/>
    <property type="match status" value="1"/>
</dbReference>
<evidence type="ECO:0000313" key="3">
    <source>
        <dbReference type="Proteomes" id="UP000662873"/>
    </source>
</evidence>
<feature type="region of interest" description="Disordered" evidence="1">
    <location>
        <begin position="209"/>
        <end position="252"/>
    </location>
</feature>
<evidence type="ECO:0000313" key="2">
    <source>
        <dbReference type="EMBL" id="BBO22672.1"/>
    </source>
</evidence>
<feature type="compositionally biased region" description="Gly residues" evidence="1">
    <location>
        <begin position="218"/>
        <end position="234"/>
    </location>
</feature>
<name>A0A809RSI6_9BACT</name>
<gene>
    <name evidence="2" type="ORF">NPRO_02670</name>
</gene>